<accession>A0AA38FYJ2</accession>
<evidence type="ECO:0000313" key="3">
    <source>
        <dbReference type="Proteomes" id="UP000824469"/>
    </source>
</evidence>
<evidence type="ECO:0008006" key="4">
    <source>
        <dbReference type="Google" id="ProtNLM"/>
    </source>
</evidence>
<comment type="caution">
    <text evidence="2">The sequence shown here is derived from an EMBL/GenBank/DDBJ whole genome shotgun (WGS) entry which is preliminary data.</text>
</comment>
<dbReference type="InterPro" id="IPR001087">
    <property type="entry name" value="GDSL"/>
</dbReference>
<dbReference type="Gene3D" id="3.40.50.1110">
    <property type="entry name" value="SGNH hydrolase"/>
    <property type="match status" value="1"/>
</dbReference>
<dbReference type="InterPro" id="IPR035669">
    <property type="entry name" value="SGNH_plant_lipase-like"/>
</dbReference>
<reference evidence="2 3" key="1">
    <citation type="journal article" date="2021" name="Nat. Plants">
        <title>The Taxus genome provides insights into paclitaxel biosynthesis.</title>
        <authorList>
            <person name="Xiong X."/>
            <person name="Gou J."/>
            <person name="Liao Q."/>
            <person name="Li Y."/>
            <person name="Zhou Q."/>
            <person name="Bi G."/>
            <person name="Li C."/>
            <person name="Du R."/>
            <person name="Wang X."/>
            <person name="Sun T."/>
            <person name="Guo L."/>
            <person name="Liang H."/>
            <person name="Lu P."/>
            <person name="Wu Y."/>
            <person name="Zhang Z."/>
            <person name="Ro D.K."/>
            <person name="Shang Y."/>
            <person name="Huang S."/>
            <person name="Yan J."/>
        </authorList>
    </citation>
    <scope>NUCLEOTIDE SEQUENCE [LARGE SCALE GENOMIC DNA]</scope>
    <source>
        <strain evidence="2">Ta-2019</strain>
    </source>
</reference>
<comment type="similarity">
    <text evidence="1">Belongs to the 'GDSL' lipolytic enzyme family.</text>
</comment>
<dbReference type="PANTHER" id="PTHR45642">
    <property type="entry name" value="GDSL ESTERASE/LIPASE EXL3"/>
    <property type="match status" value="1"/>
</dbReference>
<dbReference type="EMBL" id="JAHRHJ020000006">
    <property type="protein sequence ID" value="KAH9312030.1"/>
    <property type="molecule type" value="Genomic_DNA"/>
</dbReference>
<gene>
    <name evidence="2" type="ORF">KI387_027065</name>
</gene>
<dbReference type="AlphaFoldDB" id="A0AA38FYJ2"/>
<evidence type="ECO:0000256" key="1">
    <source>
        <dbReference type="ARBA" id="ARBA00008668"/>
    </source>
</evidence>
<sequence>EGLGIKDAVPAYLDPGLTDKDLLTGVSFASAGTGYDNTTSRTVSAIPMWKEVEYFKEYKTKVEKVAGVENAKKIIGEAVYIISVGSNDFIENYYVNPYRRLQYNVSQFQNHLIQISGNLLQEIYSCGARRIAVAGLPPLGCLPLERTLRILRRGDGCVNELNQHAIQFNIKLQTLIASLKSKLAGLRIVYADIYSQLIDMEQNPNKYDLISTRKACCGSGLVELGYACNKRTPFTCPDASKYIFWDAVHPTQKTYQIVAQDLLDHSIPKLLHRP</sequence>
<dbReference type="OMA" id="HGCNEEY"/>
<organism evidence="2 3">
    <name type="scientific">Taxus chinensis</name>
    <name type="common">Chinese yew</name>
    <name type="synonym">Taxus wallichiana var. chinensis</name>
    <dbReference type="NCBI Taxonomy" id="29808"/>
    <lineage>
        <taxon>Eukaryota</taxon>
        <taxon>Viridiplantae</taxon>
        <taxon>Streptophyta</taxon>
        <taxon>Embryophyta</taxon>
        <taxon>Tracheophyta</taxon>
        <taxon>Spermatophyta</taxon>
        <taxon>Pinopsida</taxon>
        <taxon>Pinidae</taxon>
        <taxon>Conifers II</taxon>
        <taxon>Cupressales</taxon>
        <taxon>Taxaceae</taxon>
        <taxon>Taxus</taxon>
    </lineage>
</organism>
<dbReference type="SUPFAM" id="SSF52266">
    <property type="entry name" value="SGNH hydrolase"/>
    <property type="match status" value="1"/>
</dbReference>
<proteinExistence type="inferred from homology"/>
<protein>
    <recommendedName>
        <fullName evidence="4">GDSL esterase/lipase</fullName>
    </recommendedName>
</protein>
<dbReference type="Pfam" id="PF00657">
    <property type="entry name" value="Lipase_GDSL"/>
    <property type="match status" value="1"/>
</dbReference>
<dbReference type="PANTHER" id="PTHR45642:SF95">
    <property type="entry name" value="GDSL-LIKE LIPASE_ACYLHYDROLASE FAMILY PROTEIN, EXPRESSED"/>
    <property type="match status" value="1"/>
</dbReference>
<name>A0AA38FYJ2_TAXCH</name>
<keyword evidence="3" id="KW-1185">Reference proteome</keyword>
<dbReference type="InterPro" id="IPR036514">
    <property type="entry name" value="SGNH_hydro_sf"/>
</dbReference>
<dbReference type="GO" id="GO:0016788">
    <property type="term" value="F:hydrolase activity, acting on ester bonds"/>
    <property type="evidence" value="ECO:0007669"/>
    <property type="project" value="InterPro"/>
</dbReference>
<evidence type="ECO:0000313" key="2">
    <source>
        <dbReference type="EMBL" id="KAH9312030.1"/>
    </source>
</evidence>
<dbReference type="InterPro" id="IPR050592">
    <property type="entry name" value="GDSL_lipolytic_enzyme"/>
</dbReference>
<feature type="non-terminal residue" evidence="2">
    <location>
        <position position="1"/>
    </location>
</feature>
<dbReference type="CDD" id="cd01837">
    <property type="entry name" value="SGNH_plant_lipase_like"/>
    <property type="match status" value="1"/>
</dbReference>
<dbReference type="Proteomes" id="UP000824469">
    <property type="component" value="Unassembled WGS sequence"/>
</dbReference>